<gene>
    <name evidence="14" type="ORF">E4O86_14110</name>
</gene>
<name>A0A964WUH3_9HYPH</name>
<evidence type="ECO:0000256" key="8">
    <source>
        <dbReference type="ARBA" id="ARBA00029745"/>
    </source>
</evidence>
<evidence type="ECO:0000256" key="6">
    <source>
        <dbReference type="ARBA" id="ARBA00025448"/>
    </source>
</evidence>
<accession>A0A964WUH3</accession>
<reference evidence="14" key="1">
    <citation type="submission" date="2019-03" db="EMBL/GenBank/DDBJ databases">
        <title>Afifella sp. nov., isolated from activated sludge.</title>
        <authorList>
            <person name="Li Q."/>
            <person name="Liu Y."/>
        </authorList>
    </citation>
    <scope>NUCLEOTIDE SEQUENCE</scope>
    <source>
        <strain evidence="14">L72</strain>
    </source>
</reference>
<dbReference type="CDD" id="cd00756">
    <property type="entry name" value="MoaE"/>
    <property type="match status" value="1"/>
</dbReference>
<evidence type="ECO:0000256" key="1">
    <source>
        <dbReference type="ARBA" id="ARBA00005046"/>
    </source>
</evidence>
<feature type="compositionally biased region" description="Low complexity" evidence="13">
    <location>
        <begin position="144"/>
        <end position="156"/>
    </location>
</feature>
<proteinExistence type="inferred from homology"/>
<evidence type="ECO:0000256" key="10">
    <source>
        <dbReference type="ARBA" id="ARBA00030781"/>
    </source>
</evidence>
<comment type="caution">
    <text evidence="14">The sequence shown here is derived from an EMBL/GenBank/DDBJ whole genome shotgun (WGS) entry which is preliminary data.</text>
</comment>
<comment type="pathway">
    <text evidence="1">Cofactor biosynthesis; molybdopterin biosynthesis.</text>
</comment>
<dbReference type="Pfam" id="PF02391">
    <property type="entry name" value="MoaE"/>
    <property type="match status" value="1"/>
</dbReference>
<comment type="catalytic activity">
    <reaction evidence="12">
        <text>2 [molybdopterin-synthase sulfur-carrier protein]-C-terminal-Gly-aminoethanethioate + cyclic pyranopterin phosphate + H2O = molybdopterin + 2 [molybdopterin-synthase sulfur-carrier protein]-C-terminal Gly-Gly + 2 H(+)</text>
        <dbReference type="Rhea" id="RHEA:26333"/>
        <dbReference type="Rhea" id="RHEA-COMP:12202"/>
        <dbReference type="Rhea" id="RHEA-COMP:19907"/>
        <dbReference type="ChEBI" id="CHEBI:15377"/>
        <dbReference type="ChEBI" id="CHEBI:15378"/>
        <dbReference type="ChEBI" id="CHEBI:58698"/>
        <dbReference type="ChEBI" id="CHEBI:59648"/>
        <dbReference type="ChEBI" id="CHEBI:90778"/>
        <dbReference type="ChEBI" id="CHEBI:232372"/>
        <dbReference type="EC" id="2.8.1.12"/>
    </reaction>
</comment>
<dbReference type="PANTHER" id="PTHR23404">
    <property type="entry name" value="MOLYBDOPTERIN SYNTHASE RELATED"/>
    <property type="match status" value="1"/>
</dbReference>
<evidence type="ECO:0000256" key="12">
    <source>
        <dbReference type="ARBA" id="ARBA00049878"/>
    </source>
</evidence>
<evidence type="ECO:0000256" key="2">
    <source>
        <dbReference type="ARBA" id="ARBA00005426"/>
    </source>
</evidence>
<dbReference type="EC" id="2.8.1.12" evidence="3"/>
<dbReference type="Proteomes" id="UP000773614">
    <property type="component" value="Unassembled WGS sequence"/>
</dbReference>
<evidence type="ECO:0000256" key="5">
    <source>
        <dbReference type="ARBA" id="ARBA00023150"/>
    </source>
</evidence>
<evidence type="ECO:0000313" key="15">
    <source>
        <dbReference type="Proteomes" id="UP000773614"/>
    </source>
</evidence>
<protein>
    <recommendedName>
        <fullName evidence="4">Molybdopterin synthase catalytic subunit</fullName>
        <ecNumber evidence="3">2.8.1.12</ecNumber>
    </recommendedName>
    <alternativeName>
        <fullName evidence="10">MPT synthase subunit 2</fullName>
    </alternativeName>
    <alternativeName>
        <fullName evidence="8">Molybdenum cofactor biosynthesis protein E</fullName>
    </alternativeName>
    <alternativeName>
        <fullName evidence="9">Molybdopterin-converting factor large subunit</fullName>
    </alternativeName>
    <alternativeName>
        <fullName evidence="11">Molybdopterin-converting factor subunit 2</fullName>
    </alternativeName>
</protein>
<evidence type="ECO:0000256" key="9">
    <source>
        <dbReference type="ARBA" id="ARBA00030407"/>
    </source>
</evidence>
<evidence type="ECO:0000256" key="3">
    <source>
        <dbReference type="ARBA" id="ARBA00011950"/>
    </source>
</evidence>
<dbReference type="GO" id="GO:0006777">
    <property type="term" value="P:Mo-molybdopterin cofactor biosynthetic process"/>
    <property type="evidence" value="ECO:0007669"/>
    <property type="project" value="UniProtKB-KW"/>
</dbReference>
<evidence type="ECO:0000256" key="7">
    <source>
        <dbReference type="ARBA" id="ARBA00026066"/>
    </source>
</evidence>
<dbReference type="InterPro" id="IPR003448">
    <property type="entry name" value="Mopterin_biosynth_MoaE"/>
</dbReference>
<comment type="function">
    <text evidence="6">Converts molybdopterin precursor Z into molybdopterin. This requires the incorporation of two sulfur atoms into precursor Z to generate a dithiolene group. The sulfur is provided by MoaD.</text>
</comment>
<sequence length="163" mass="17728">MTGVPEWKPAIRVQPEPFDAAAEARRMTEGRKDLGALVSFVGLCRDEGGTLEALELEHYPGMAEEAIGAIAREAAERWPVAAITIIHRYGRIAPGEPIVVVLAASAHREAAFEAASFLMDFLKTRAPFWKKEHRRDAGPGDWVAAKASDDAAAGRWRPARGAK</sequence>
<dbReference type="GO" id="GO:0030366">
    <property type="term" value="F:molybdopterin synthase activity"/>
    <property type="evidence" value="ECO:0007669"/>
    <property type="project" value="UniProtKB-EC"/>
</dbReference>
<dbReference type="AlphaFoldDB" id="A0A964WUH3"/>
<organism evidence="14 15">
    <name type="scientific">Propylenella binzhouense</name>
    <dbReference type="NCBI Taxonomy" id="2555902"/>
    <lineage>
        <taxon>Bacteria</taxon>
        <taxon>Pseudomonadati</taxon>
        <taxon>Pseudomonadota</taxon>
        <taxon>Alphaproteobacteria</taxon>
        <taxon>Hyphomicrobiales</taxon>
        <taxon>Propylenellaceae</taxon>
        <taxon>Propylenella</taxon>
    </lineage>
</organism>
<dbReference type="EMBL" id="SPKJ01000050">
    <property type="protein sequence ID" value="MYZ48845.1"/>
    <property type="molecule type" value="Genomic_DNA"/>
</dbReference>
<evidence type="ECO:0000256" key="4">
    <source>
        <dbReference type="ARBA" id="ARBA00013858"/>
    </source>
</evidence>
<comment type="similarity">
    <text evidence="2">Belongs to the MoaE family.</text>
</comment>
<keyword evidence="15" id="KW-1185">Reference proteome</keyword>
<dbReference type="SUPFAM" id="SSF54690">
    <property type="entry name" value="Molybdopterin synthase subunit MoaE"/>
    <property type="match status" value="1"/>
</dbReference>
<dbReference type="InterPro" id="IPR036563">
    <property type="entry name" value="MoaE_sf"/>
</dbReference>
<dbReference type="OrthoDB" id="9803224at2"/>
<evidence type="ECO:0000313" key="14">
    <source>
        <dbReference type="EMBL" id="MYZ48845.1"/>
    </source>
</evidence>
<keyword evidence="5" id="KW-0501">Molybdenum cofactor biosynthesis</keyword>
<evidence type="ECO:0000256" key="13">
    <source>
        <dbReference type="SAM" id="MobiDB-lite"/>
    </source>
</evidence>
<feature type="region of interest" description="Disordered" evidence="13">
    <location>
        <begin position="136"/>
        <end position="163"/>
    </location>
</feature>
<comment type="subunit">
    <text evidence="7">Heterotetramer of 2 MoaD subunits and 2 MoaE subunits. Also stable as homodimer. The enzyme changes between these two forms during catalysis.</text>
</comment>
<evidence type="ECO:0000256" key="11">
    <source>
        <dbReference type="ARBA" id="ARBA00032474"/>
    </source>
</evidence>
<dbReference type="Gene3D" id="3.90.1170.40">
    <property type="entry name" value="Molybdopterin biosynthesis MoaE subunit"/>
    <property type="match status" value="1"/>
</dbReference>